<evidence type="ECO:0000313" key="1">
    <source>
        <dbReference type="EMBL" id="KAA1116214.1"/>
    </source>
</evidence>
<evidence type="ECO:0000313" key="2">
    <source>
        <dbReference type="Proteomes" id="UP000324748"/>
    </source>
</evidence>
<dbReference type="Proteomes" id="UP000324748">
    <property type="component" value="Unassembled WGS sequence"/>
</dbReference>
<dbReference type="AlphaFoldDB" id="A0A5B0QU17"/>
<name>A0A5B0QU17_PUCGR</name>
<comment type="caution">
    <text evidence="1">The sequence shown here is derived from an EMBL/GenBank/DDBJ whole genome shotgun (WGS) entry which is preliminary data.</text>
</comment>
<organism evidence="1 2">
    <name type="scientific">Puccinia graminis f. sp. tritici</name>
    <dbReference type="NCBI Taxonomy" id="56615"/>
    <lineage>
        <taxon>Eukaryota</taxon>
        <taxon>Fungi</taxon>
        <taxon>Dikarya</taxon>
        <taxon>Basidiomycota</taxon>
        <taxon>Pucciniomycotina</taxon>
        <taxon>Pucciniomycetes</taxon>
        <taxon>Pucciniales</taxon>
        <taxon>Pucciniaceae</taxon>
        <taxon>Puccinia</taxon>
    </lineage>
</organism>
<dbReference type="EMBL" id="VSWC01000003">
    <property type="protein sequence ID" value="KAA1116214.1"/>
    <property type="molecule type" value="Genomic_DNA"/>
</dbReference>
<reference evidence="1 2" key="1">
    <citation type="submission" date="2019-05" db="EMBL/GenBank/DDBJ databases">
        <title>Emergence of the Ug99 lineage of the wheat stem rust pathogen through somatic hybridization.</title>
        <authorList>
            <person name="Li F."/>
            <person name="Upadhyaya N.M."/>
            <person name="Sperschneider J."/>
            <person name="Matny O."/>
            <person name="Nguyen-Phuc H."/>
            <person name="Mago R."/>
            <person name="Raley C."/>
            <person name="Miller M.E."/>
            <person name="Silverstein K.A.T."/>
            <person name="Henningsen E."/>
            <person name="Hirsch C.D."/>
            <person name="Visser B."/>
            <person name="Pretorius Z.A."/>
            <person name="Steffenson B.J."/>
            <person name="Schwessinger B."/>
            <person name="Dodds P.N."/>
            <person name="Figueroa M."/>
        </authorList>
    </citation>
    <scope>NUCLEOTIDE SEQUENCE [LARGE SCALE GENOMIC DNA]</scope>
    <source>
        <strain evidence="1">21-0</strain>
    </source>
</reference>
<proteinExistence type="predicted"/>
<keyword evidence="2" id="KW-1185">Reference proteome</keyword>
<gene>
    <name evidence="1" type="ORF">PGT21_004989</name>
</gene>
<sequence>MLDPVGRNTKCQTAAIRLIRNQRNLEKAWRSHDDTIKDTVQTFTPHLFGTGCSPAFMILIKVSISI</sequence>
<protein>
    <submittedName>
        <fullName evidence="1">Uncharacterized protein</fullName>
    </submittedName>
</protein>
<accession>A0A5B0QU17</accession>